<dbReference type="PANTHER" id="PTHR11795">
    <property type="entry name" value="BRANCHED-CHAIN AMINO ACID TRANSPORT SYSTEM PERMEASE PROTEIN LIVH"/>
    <property type="match status" value="1"/>
</dbReference>
<keyword evidence="5" id="KW-0029">Amino-acid transport</keyword>
<evidence type="ECO:0000256" key="2">
    <source>
        <dbReference type="ARBA" id="ARBA00022448"/>
    </source>
</evidence>
<evidence type="ECO:0000256" key="6">
    <source>
        <dbReference type="ARBA" id="ARBA00022989"/>
    </source>
</evidence>
<feature type="transmembrane region" description="Helical" evidence="9">
    <location>
        <begin position="318"/>
        <end position="339"/>
    </location>
</feature>
<evidence type="ECO:0000256" key="7">
    <source>
        <dbReference type="ARBA" id="ARBA00023136"/>
    </source>
</evidence>
<evidence type="ECO:0000256" key="8">
    <source>
        <dbReference type="ARBA" id="ARBA00037998"/>
    </source>
</evidence>
<dbReference type="EMBL" id="JBHSNW010000013">
    <property type="protein sequence ID" value="MFC5818512.1"/>
    <property type="molecule type" value="Genomic_DNA"/>
</dbReference>
<proteinExistence type="inferred from homology"/>
<gene>
    <name evidence="10" type="ORF">ACFPUY_25710</name>
</gene>
<evidence type="ECO:0000313" key="11">
    <source>
        <dbReference type="Proteomes" id="UP001596096"/>
    </source>
</evidence>
<keyword evidence="2" id="KW-0813">Transport</keyword>
<evidence type="ECO:0000256" key="5">
    <source>
        <dbReference type="ARBA" id="ARBA00022970"/>
    </source>
</evidence>
<comment type="caution">
    <text evidence="10">The sequence shown here is derived from an EMBL/GenBank/DDBJ whole genome shotgun (WGS) entry which is preliminary data.</text>
</comment>
<comment type="similarity">
    <text evidence="8">Belongs to the binding-protein-dependent transport system permease family. LivHM subfamily.</text>
</comment>
<feature type="transmembrane region" description="Helical" evidence="9">
    <location>
        <begin position="141"/>
        <end position="166"/>
    </location>
</feature>
<dbReference type="Pfam" id="PF02653">
    <property type="entry name" value="BPD_transp_2"/>
    <property type="match status" value="1"/>
</dbReference>
<accession>A0ABW1BZM7</accession>
<dbReference type="Proteomes" id="UP001596096">
    <property type="component" value="Unassembled WGS sequence"/>
</dbReference>
<keyword evidence="7 9" id="KW-0472">Membrane</keyword>
<keyword evidence="3" id="KW-1003">Cell membrane</keyword>
<dbReference type="PANTHER" id="PTHR11795:SF451">
    <property type="entry name" value="ABC TRANSPORTER PERMEASE PROTEIN"/>
    <property type="match status" value="1"/>
</dbReference>
<evidence type="ECO:0000313" key="10">
    <source>
        <dbReference type="EMBL" id="MFC5818512.1"/>
    </source>
</evidence>
<keyword evidence="6 9" id="KW-1133">Transmembrane helix</keyword>
<sequence>MGTVLSQAVSGGQADLDVVAARRRRARLRAVLVVIVLLAAFSVWAVIDGGAQLYLQRFFDGITNGLLYGLAALSLVIVFKATGIINFAQGPMAMLGCYLALTVLEMWPMPVLLAIVIAMVVSGLGGAVLERVLIRPFDPDNHMAIIIVTLALFLGFNALAALVWGFRPLSFPSPFPQGTADAIEIAGARLSYQAIGTALLVVGAVVVLELVLNRTRLGLSFRCVANDVANSRLLGIDIGRTVQFSWALAAAVGTLGACLIAPSTYVDPGFMNKILVYAFAAATLGGLDSIRGALAGGLLTGLSVSLVTGYLPGVGSELGLVVGFAMIIAVLQFKPAGLFGNRAMERV</sequence>
<protein>
    <submittedName>
        <fullName evidence="10">Branched-chain amino acid ABC transporter permease</fullName>
    </submittedName>
</protein>
<feature type="transmembrane region" description="Helical" evidence="9">
    <location>
        <begin position="107"/>
        <end position="129"/>
    </location>
</feature>
<organism evidence="10 11">
    <name type="scientific">Nonomuraea harbinensis</name>
    <dbReference type="NCBI Taxonomy" id="1286938"/>
    <lineage>
        <taxon>Bacteria</taxon>
        <taxon>Bacillati</taxon>
        <taxon>Actinomycetota</taxon>
        <taxon>Actinomycetes</taxon>
        <taxon>Streptosporangiales</taxon>
        <taxon>Streptosporangiaceae</taxon>
        <taxon>Nonomuraea</taxon>
    </lineage>
</organism>
<reference evidence="11" key="1">
    <citation type="journal article" date="2019" name="Int. J. Syst. Evol. Microbiol.">
        <title>The Global Catalogue of Microorganisms (GCM) 10K type strain sequencing project: providing services to taxonomists for standard genome sequencing and annotation.</title>
        <authorList>
            <consortium name="The Broad Institute Genomics Platform"/>
            <consortium name="The Broad Institute Genome Sequencing Center for Infectious Disease"/>
            <person name="Wu L."/>
            <person name="Ma J."/>
        </authorList>
    </citation>
    <scope>NUCLEOTIDE SEQUENCE [LARGE SCALE GENOMIC DNA]</scope>
    <source>
        <strain evidence="11">CGMCC 4.7106</strain>
    </source>
</reference>
<feature type="transmembrane region" description="Helical" evidence="9">
    <location>
        <begin position="244"/>
        <end position="264"/>
    </location>
</feature>
<dbReference type="CDD" id="cd06582">
    <property type="entry name" value="TM_PBP1_LivH_like"/>
    <property type="match status" value="1"/>
</dbReference>
<evidence type="ECO:0000256" key="1">
    <source>
        <dbReference type="ARBA" id="ARBA00004651"/>
    </source>
</evidence>
<keyword evidence="11" id="KW-1185">Reference proteome</keyword>
<evidence type="ECO:0000256" key="4">
    <source>
        <dbReference type="ARBA" id="ARBA00022692"/>
    </source>
</evidence>
<feature type="transmembrane region" description="Helical" evidence="9">
    <location>
        <begin position="84"/>
        <end position="101"/>
    </location>
</feature>
<feature type="transmembrane region" description="Helical" evidence="9">
    <location>
        <begin position="270"/>
        <end position="287"/>
    </location>
</feature>
<comment type="subcellular location">
    <subcellularLocation>
        <location evidence="1">Cell membrane</location>
        <topology evidence="1">Multi-pass membrane protein</topology>
    </subcellularLocation>
</comment>
<feature type="transmembrane region" description="Helical" evidence="9">
    <location>
        <begin position="294"/>
        <end position="312"/>
    </location>
</feature>
<dbReference type="InterPro" id="IPR052157">
    <property type="entry name" value="BCAA_transport_permease"/>
</dbReference>
<name>A0ABW1BZM7_9ACTN</name>
<dbReference type="RefSeq" id="WP_219547899.1">
    <property type="nucleotide sequence ID" value="NZ_JAHKRN010000036.1"/>
</dbReference>
<evidence type="ECO:0000256" key="3">
    <source>
        <dbReference type="ARBA" id="ARBA00022475"/>
    </source>
</evidence>
<keyword evidence="4 9" id="KW-0812">Transmembrane</keyword>
<evidence type="ECO:0000256" key="9">
    <source>
        <dbReference type="SAM" id="Phobius"/>
    </source>
</evidence>
<feature type="transmembrane region" description="Helical" evidence="9">
    <location>
        <begin position="190"/>
        <end position="212"/>
    </location>
</feature>
<dbReference type="InterPro" id="IPR001851">
    <property type="entry name" value="ABC_transp_permease"/>
</dbReference>
<feature type="transmembrane region" description="Helical" evidence="9">
    <location>
        <begin position="30"/>
        <end position="55"/>
    </location>
</feature>
<feature type="transmembrane region" description="Helical" evidence="9">
    <location>
        <begin position="61"/>
        <end position="79"/>
    </location>
</feature>